<keyword evidence="2" id="KW-0238">DNA-binding</keyword>
<dbReference type="GO" id="GO:0003700">
    <property type="term" value="F:DNA-binding transcription factor activity"/>
    <property type="evidence" value="ECO:0007669"/>
    <property type="project" value="InterPro"/>
</dbReference>
<dbReference type="AlphaFoldDB" id="A0A1V1HYJ0"/>
<proteinExistence type="predicted"/>
<dbReference type="InterPro" id="IPR000835">
    <property type="entry name" value="HTH_MarR-typ"/>
</dbReference>
<reference evidence="5 6" key="1">
    <citation type="submission" date="2014-04" db="EMBL/GenBank/DDBJ databases">
        <authorList>
            <person name="Hornung B.V."/>
        </authorList>
    </citation>
    <scope>NUCLEOTIDE SEQUENCE [LARGE SCALE GENOMIC DNA]</scope>
    <source>
        <strain evidence="5 6">CRIB</strain>
    </source>
</reference>
<dbReference type="KEGG" id="ril:CRIB_281"/>
<dbReference type="GO" id="GO:0003677">
    <property type="term" value="F:DNA binding"/>
    <property type="evidence" value="ECO:0007669"/>
    <property type="project" value="UniProtKB-KW"/>
</dbReference>
<organism evidence="5 6">
    <name type="scientific">Romboutsia ilealis</name>
    <dbReference type="NCBI Taxonomy" id="1115758"/>
    <lineage>
        <taxon>Bacteria</taxon>
        <taxon>Bacillati</taxon>
        <taxon>Bacillota</taxon>
        <taxon>Clostridia</taxon>
        <taxon>Peptostreptococcales</taxon>
        <taxon>Peptostreptococcaceae</taxon>
        <taxon>Romboutsia</taxon>
    </lineage>
</organism>
<dbReference type="InterPro" id="IPR036388">
    <property type="entry name" value="WH-like_DNA-bd_sf"/>
</dbReference>
<evidence type="ECO:0000313" key="6">
    <source>
        <dbReference type="Proteomes" id="UP000245622"/>
    </source>
</evidence>
<feature type="domain" description="HTH marR-type" evidence="4">
    <location>
        <begin position="1"/>
        <end position="141"/>
    </location>
</feature>
<gene>
    <name evidence="5" type="ORF">CRIB_281</name>
</gene>
<dbReference type="RefSeq" id="WP_180702788.1">
    <property type="nucleotide sequence ID" value="NZ_CAOJQT010000015.1"/>
</dbReference>
<dbReference type="Gene3D" id="1.10.10.10">
    <property type="entry name" value="Winged helix-like DNA-binding domain superfamily/Winged helix DNA-binding domain"/>
    <property type="match status" value="1"/>
</dbReference>
<dbReference type="EMBL" id="LN555523">
    <property type="protein sequence ID" value="CED93038.1"/>
    <property type="molecule type" value="Genomic_DNA"/>
</dbReference>
<evidence type="ECO:0000256" key="1">
    <source>
        <dbReference type="ARBA" id="ARBA00023015"/>
    </source>
</evidence>
<evidence type="ECO:0000256" key="2">
    <source>
        <dbReference type="ARBA" id="ARBA00023125"/>
    </source>
</evidence>
<dbReference type="Pfam" id="PF01047">
    <property type="entry name" value="MarR"/>
    <property type="match status" value="1"/>
</dbReference>
<sequence>MDEVKLEQIVRNFITIIPLFKKKLLHDNCKFDKGNLNHSHFQILAVLKKEGQQPISEVAKKLFISTPNMTKLLNKLIDEDMIERIPDEKDRRVININLTEKGNIFLENKFLEFESSLKNKFSPLSQDKLNKLNDSLITLKEVLNGISSDL</sequence>
<keyword evidence="3" id="KW-0804">Transcription</keyword>
<dbReference type="InterPro" id="IPR036390">
    <property type="entry name" value="WH_DNA-bd_sf"/>
</dbReference>
<keyword evidence="6" id="KW-1185">Reference proteome</keyword>
<evidence type="ECO:0000256" key="3">
    <source>
        <dbReference type="ARBA" id="ARBA00023163"/>
    </source>
</evidence>
<dbReference type="SUPFAM" id="SSF46785">
    <property type="entry name" value="Winged helix' DNA-binding domain"/>
    <property type="match status" value="1"/>
</dbReference>
<evidence type="ECO:0000259" key="4">
    <source>
        <dbReference type="PROSITE" id="PS50995"/>
    </source>
</evidence>
<dbReference type="PROSITE" id="PS50995">
    <property type="entry name" value="HTH_MARR_2"/>
    <property type="match status" value="1"/>
</dbReference>
<dbReference type="GeneID" id="82204457"/>
<accession>A0A1V1HYJ0</accession>
<keyword evidence="1" id="KW-0805">Transcription regulation</keyword>
<dbReference type="PRINTS" id="PR00598">
    <property type="entry name" value="HTHMARR"/>
</dbReference>
<dbReference type="Proteomes" id="UP000245622">
    <property type="component" value="Chromosome 1"/>
</dbReference>
<evidence type="ECO:0000313" key="5">
    <source>
        <dbReference type="EMBL" id="CED93038.1"/>
    </source>
</evidence>
<dbReference type="PANTHER" id="PTHR42756">
    <property type="entry name" value="TRANSCRIPTIONAL REGULATOR, MARR"/>
    <property type="match status" value="1"/>
</dbReference>
<dbReference type="SMART" id="SM00347">
    <property type="entry name" value="HTH_MARR"/>
    <property type="match status" value="1"/>
</dbReference>
<name>A0A1V1HYJ0_9FIRM</name>
<protein>
    <submittedName>
        <fullName evidence="5">Transcriptional regulator, MarR family</fullName>
    </submittedName>
</protein>
<dbReference type="PANTHER" id="PTHR42756:SF1">
    <property type="entry name" value="TRANSCRIPTIONAL REPRESSOR OF EMRAB OPERON"/>
    <property type="match status" value="1"/>
</dbReference>